<name>A0A249MQC2_SPHXE</name>
<dbReference type="NCBIfam" id="TIGR01103">
    <property type="entry name" value="fliP"/>
    <property type="match status" value="1"/>
</dbReference>
<dbReference type="GO" id="GO:0044781">
    <property type="term" value="P:bacterial-type flagellum organization"/>
    <property type="evidence" value="ECO:0007669"/>
    <property type="project" value="UniProtKB-UniRule"/>
</dbReference>
<evidence type="ECO:0000256" key="7">
    <source>
        <dbReference type="ARBA" id="ARBA00022927"/>
    </source>
</evidence>
<gene>
    <name evidence="12 13" type="primary">fliP</name>
    <name evidence="13" type="ORF">CJD35_03090</name>
</gene>
<evidence type="ECO:0000256" key="1">
    <source>
        <dbReference type="ARBA" id="ARBA00006257"/>
    </source>
</evidence>
<evidence type="ECO:0000256" key="4">
    <source>
        <dbReference type="ARBA" id="ARBA00022475"/>
    </source>
</evidence>
<evidence type="ECO:0000313" key="14">
    <source>
        <dbReference type="Proteomes" id="UP000217141"/>
    </source>
</evidence>
<keyword evidence="4 12" id="KW-1003">Cell membrane</keyword>
<evidence type="ECO:0000256" key="8">
    <source>
        <dbReference type="ARBA" id="ARBA00022989"/>
    </source>
</evidence>
<organism evidence="13 14">
    <name type="scientific">Sphingobium xenophagum</name>
    <dbReference type="NCBI Taxonomy" id="121428"/>
    <lineage>
        <taxon>Bacteria</taxon>
        <taxon>Pseudomonadati</taxon>
        <taxon>Pseudomonadota</taxon>
        <taxon>Alphaproteobacteria</taxon>
        <taxon>Sphingomonadales</taxon>
        <taxon>Sphingomonadaceae</taxon>
        <taxon>Sphingobium</taxon>
    </lineage>
</organism>
<dbReference type="EMBL" id="CP022745">
    <property type="protein sequence ID" value="ASY43553.1"/>
    <property type="molecule type" value="Genomic_DNA"/>
</dbReference>
<dbReference type="RefSeq" id="WP_017182875.1">
    <property type="nucleotide sequence ID" value="NZ_CP022745.1"/>
</dbReference>
<dbReference type="PROSITE" id="PS01060">
    <property type="entry name" value="FLIP_1"/>
    <property type="match status" value="1"/>
</dbReference>
<evidence type="ECO:0000256" key="9">
    <source>
        <dbReference type="ARBA" id="ARBA00023136"/>
    </source>
</evidence>
<dbReference type="Pfam" id="PF00813">
    <property type="entry name" value="FliP"/>
    <property type="match status" value="1"/>
</dbReference>
<dbReference type="PRINTS" id="PR01302">
    <property type="entry name" value="TYPE3IMPPROT"/>
</dbReference>
<evidence type="ECO:0000256" key="3">
    <source>
        <dbReference type="ARBA" id="ARBA00022448"/>
    </source>
</evidence>
<feature type="transmembrane region" description="Helical" evidence="12">
    <location>
        <begin position="239"/>
        <end position="265"/>
    </location>
</feature>
<dbReference type="InterPro" id="IPR005838">
    <property type="entry name" value="T3SS_IM_P"/>
</dbReference>
<proteinExistence type="inferred from homology"/>
<dbReference type="AlphaFoldDB" id="A0A249MQC2"/>
<keyword evidence="7 12" id="KW-0653">Protein transport</keyword>
<keyword evidence="13" id="KW-0282">Flagellum</keyword>
<keyword evidence="13" id="KW-0966">Cell projection</keyword>
<keyword evidence="9 12" id="KW-0472">Membrane</keyword>
<feature type="transmembrane region" description="Helical" evidence="12">
    <location>
        <begin position="44"/>
        <end position="64"/>
    </location>
</feature>
<feature type="transmembrane region" description="Helical" evidence="12">
    <location>
        <begin position="277"/>
        <end position="298"/>
    </location>
</feature>
<keyword evidence="8 12" id="KW-1133">Transmembrane helix</keyword>
<keyword evidence="5 12" id="KW-0812">Transmembrane</keyword>
<keyword evidence="11 12" id="KW-1006">Bacterial flagellum protein export</keyword>
<evidence type="ECO:0000256" key="11">
    <source>
        <dbReference type="ARBA" id="ARBA00023225"/>
    </source>
</evidence>
<dbReference type="PANTHER" id="PTHR30587">
    <property type="entry name" value="FLAGELLAR BIOSYNTHETIC PROTEIN FLIP"/>
    <property type="match status" value="1"/>
</dbReference>
<comment type="function">
    <text evidence="12">Plays a role in the flagellum-specific transport system.</text>
</comment>
<dbReference type="GO" id="GO:0005886">
    <property type="term" value="C:plasma membrane"/>
    <property type="evidence" value="ECO:0007669"/>
    <property type="project" value="UniProtKB-SubCell"/>
</dbReference>
<protein>
    <recommendedName>
        <fullName evidence="2 12">Flagellar biosynthetic protein FliP</fullName>
    </recommendedName>
</protein>
<keyword evidence="13" id="KW-0969">Cilium</keyword>
<dbReference type="PROSITE" id="PS01061">
    <property type="entry name" value="FLIP_2"/>
    <property type="match status" value="1"/>
</dbReference>
<evidence type="ECO:0000256" key="6">
    <source>
        <dbReference type="ARBA" id="ARBA00022795"/>
    </source>
</evidence>
<evidence type="ECO:0000256" key="2">
    <source>
        <dbReference type="ARBA" id="ARBA00021714"/>
    </source>
</evidence>
<keyword evidence="3 12" id="KW-0813">Transport</keyword>
<feature type="transmembrane region" description="Helical" evidence="12">
    <location>
        <begin position="98"/>
        <end position="128"/>
    </location>
</feature>
<sequence>MSVFADLLLLPDNRHPGEGRGPGRWRAAYATPDSGLRRNDGIRIALALTTAFLVILLLSTPAFAQAAPAAPVDNGGALSRAMGQISGDGRSLSLSLQILILMSLLTVLPSLILMMTSFTRIIIVLSLLRQALGLQQTPPNQVLLGLSLFLSLFVMRPAIDQINQLAFDPYGKGQISIEEAVGRSGKVLHGFMAKQTRESDLKLFAGLAEAPPFRTSADIPFTILLPAFVTSELKTAFQIGFMIFLPFLIIDLVVASTLMALGMMMLSPTIISMPFKLLLFVLVDGWALTMGSLAGSFAT</sequence>
<dbReference type="Proteomes" id="UP000217141">
    <property type="component" value="Chromosome I"/>
</dbReference>
<dbReference type="InterPro" id="IPR005837">
    <property type="entry name" value="FliP"/>
</dbReference>
<dbReference type="KEGG" id="shyd:CJD35_03090"/>
<evidence type="ECO:0000256" key="10">
    <source>
        <dbReference type="ARBA" id="ARBA00023143"/>
    </source>
</evidence>
<keyword evidence="6 12" id="KW-1005">Bacterial flagellum biogenesis</keyword>
<reference evidence="13 14" key="1">
    <citation type="submission" date="2017-08" db="EMBL/GenBank/DDBJ databases">
        <title>Whole Genome Sequence of Sphingobium hydrophobicum C1: Insights into Adaption to the Electronic-waste Contaminated Sediment.</title>
        <authorList>
            <person name="Song D."/>
            <person name="Chen X."/>
            <person name="Xu M."/>
        </authorList>
    </citation>
    <scope>NUCLEOTIDE SEQUENCE [LARGE SCALE GENOMIC DNA]</scope>
    <source>
        <strain evidence="13 14">C1</strain>
    </source>
</reference>
<accession>A0A249MQC2</accession>
<evidence type="ECO:0000256" key="5">
    <source>
        <dbReference type="ARBA" id="ARBA00022692"/>
    </source>
</evidence>
<dbReference type="PRINTS" id="PR00951">
    <property type="entry name" value="FLGBIOSNFLIP"/>
</dbReference>
<dbReference type="GO" id="GO:0009425">
    <property type="term" value="C:bacterial-type flagellum basal body"/>
    <property type="evidence" value="ECO:0007669"/>
    <property type="project" value="UniProtKB-SubCell"/>
</dbReference>
<evidence type="ECO:0000256" key="12">
    <source>
        <dbReference type="RuleBase" id="RU362069"/>
    </source>
</evidence>
<dbReference type="PANTHER" id="PTHR30587:SF0">
    <property type="entry name" value="FLAGELLAR BIOSYNTHETIC PROTEIN FLIP"/>
    <property type="match status" value="1"/>
</dbReference>
<comment type="subcellular location">
    <subcellularLocation>
        <location evidence="12">Cell membrane</location>
        <topology evidence="12">Multi-pass membrane protein</topology>
    </subcellularLocation>
    <subcellularLocation>
        <location evidence="12">Bacterial flagellum basal body</location>
    </subcellularLocation>
</comment>
<keyword evidence="10" id="KW-0975">Bacterial flagellum</keyword>
<comment type="similarity">
    <text evidence="1 12">Belongs to the FliP/MopC/SpaP family.</text>
</comment>
<evidence type="ECO:0000313" key="13">
    <source>
        <dbReference type="EMBL" id="ASY43553.1"/>
    </source>
</evidence>
<dbReference type="NCBIfam" id="NF009438">
    <property type="entry name" value="PRK12797.1"/>
    <property type="match status" value="1"/>
</dbReference>
<dbReference type="GO" id="GO:0009306">
    <property type="term" value="P:protein secretion"/>
    <property type="evidence" value="ECO:0007669"/>
    <property type="project" value="UniProtKB-UniRule"/>
</dbReference>